<dbReference type="GO" id="GO:0003677">
    <property type="term" value="F:DNA binding"/>
    <property type="evidence" value="ECO:0007669"/>
    <property type="project" value="UniProtKB-UniRule"/>
</dbReference>
<keyword evidence="5" id="KW-1185">Reference proteome</keyword>
<dbReference type="InterPro" id="IPR050624">
    <property type="entry name" value="HTH-type_Tx_Regulator"/>
</dbReference>
<evidence type="ECO:0000313" key="4">
    <source>
        <dbReference type="EMBL" id="SHF28713.1"/>
    </source>
</evidence>
<proteinExistence type="predicted"/>
<evidence type="ECO:0000259" key="3">
    <source>
        <dbReference type="PROSITE" id="PS50977"/>
    </source>
</evidence>
<evidence type="ECO:0000313" key="5">
    <source>
        <dbReference type="Proteomes" id="UP000184164"/>
    </source>
</evidence>
<reference evidence="4 5" key="1">
    <citation type="submission" date="2016-11" db="EMBL/GenBank/DDBJ databases">
        <authorList>
            <person name="Jaros S."/>
            <person name="Januszkiewicz K."/>
            <person name="Wedrychowicz H."/>
        </authorList>
    </citation>
    <scope>NUCLEOTIDE SEQUENCE [LARGE SCALE GENOMIC DNA]</scope>
    <source>
        <strain evidence="4 5">DSM 26910</strain>
    </source>
</reference>
<dbReference type="Gene3D" id="1.10.357.10">
    <property type="entry name" value="Tetracycline Repressor, domain 2"/>
    <property type="match status" value="1"/>
</dbReference>
<dbReference type="PANTHER" id="PTHR43479:SF11">
    <property type="entry name" value="ACREF_ENVCD OPERON REPRESSOR-RELATED"/>
    <property type="match status" value="1"/>
</dbReference>
<protein>
    <submittedName>
        <fullName evidence="4">Transcriptional regulator, TetR family</fullName>
    </submittedName>
</protein>
<name>A0A1M5AEQ7_9BACT</name>
<dbReference type="PANTHER" id="PTHR43479">
    <property type="entry name" value="ACREF/ENVCD OPERON REPRESSOR-RELATED"/>
    <property type="match status" value="1"/>
</dbReference>
<dbReference type="Pfam" id="PF00440">
    <property type="entry name" value="TetR_N"/>
    <property type="match status" value="1"/>
</dbReference>
<dbReference type="AlphaFoldDB" id="A0A1M5AEQ7"/>
<accession>A0A1M5AEQ7</accession>
<dbReference type="PROSITE" id="PS50977">
    <property type="entry name" value="HTH_TETR_2"/>
    <property type="match status" value="1"/>
</dbReference>
<dbReference type="STRING" id="1484053.SAMN05444274_104297"/>
<feature type="domain" description="HTH tetR-type" evidence="3">
    <location>
        <begin position="7"/>
        <end position="67"/>
    </location>
</feature>
<sequence length="193" mass="22679">MARITDQKKIERLKQSTMKLVVERGFGGASATLIAKDARVASGYFYMHYKGKYEMVDSLLQEVFQELVTRFTELLAEGHSFSEIIETMIRFFFGMANSEPIKVKFLYVLTNDYSFVIDKDIKENTYSIIRKLKEMGYASAELDREITEDDLFLILFMNTIQFINQRYKNAPKISRFIKKDEDHLLYLINKMLK</sequence>
<feature type="DNA-binding region" description="H-T-H motif" evidence="2">
    <location>
        <begin position="30"/>
        <end position="49"/>
    </location>
</feature>
<evidence type="ECO:0000256" key="1">
    <source>
        <dbReference type="ARBA" id="ARBA00023125"/>
    </source>
</evidence>
<dbReference type="Proteomes" id="UP000184164">
    <property type="component" value="Unassembled WGS sequence"/>
</dbReference>
<evidence type="ECO:0000256" key="2">
    <source>
        <dbReference type="PROSITE-ProRule" id="PRU00335"/>
    </source>
</evidence>
<dbReference type="SUPFAM" id="SSF46689">
    <property type="entry name" value="Homeodomain-like"/>
    <property type="match status" value="1"/>
</dbReference>
<organism evidence="4 5">
    <name type="scientific">Mariniphaga anaerophila</name>
    <dbReference type="NCBI Taxonomy" id="1484053"/>
    <lineage>
        <taxon>Bacteria</taxon>
        <taxon>Pseudomonadati</taxon>
        <taxon>Bacteroidota</taxon>
        <taxon>Bacteroidia</taxon>
        <taxon>Marinilabiliales</taxon>
        <taxon>Prolixibacteraceae</taxon>
        <taxon>Mariniphaga</taxon>
    </lineage>
</organism>
<keyword evidence="1 2" id="KW-0238">DNA-binding</keyword>
<gene>
    <name evidence="4" type="ORF">SAMN05444274_104297</name>
</gene>
<dbReference type="InterPro" id="IPR001647">
    <property type="entry name" value="HTH_TetR"/>
</dbReference>
<dbReference type="EMBL" id="FQUM01000004">
    <property type="protein sequence ID" value="SHF28713.1"/>
    <property type="molecule type" value="Genomic_DNA"/>
</dbReference>
<dbReference type="InterPro" id="IPR009057">
    <property type="entry name" value="Homeodomain-like_sf"/>
</dbReference>